<dbReference type="PROSITE" id="PS00941">
    <property type="entry name" value="CARBOXYLESTERASE_B_2"/>
    <property type="match status" value="1"/>
</dbReference>
<feature type="domain" description="C2HC/C3H-type" evidence="9">
    <location>
        <begin position="162"/>
        <end position="191"/>
    </location>
</feature>
<evidence type="ECO:0000256" key="6">
    <source>
        <dbReference type="PROSITE-ProRule" id="PRU01371"/>
    </source>
</evidence>
<feature type="region of interest" description="Disordered" evidence="7">
    <location>
        <begin position="392"/>
        <end position="413"/>
    </location>
</feature>
<feature type="region of interest" description="Disordered" evidence="7">
    <location>
        <begin position="184"/>
        <end position="237"/>
    </location>
</feature>
<proteinExistence type="inferred from homology"/>
<dbReference type="PROSITE" id="PS00122">
    <property type="entry name" value="CARBOXYLESTERASE_B_1"/>
    <property type="match status" value="1"/>
</dbReference>
<dbReference type="InterPro" id="IPR049899">
    <property type="entry name" value="Znf_C2HC_C3H"/>
</dbReference>
<dbReference type="Gene3D" id="3.30.160.60">
    <property type="entry name" value="Classic Zinc Finger"/>
    <property type="match status" value="3"/>
</dbReference>
<dbReference type="SUPFAM" id="SSF53474">
    <property type="entry name" value="alpha/beta-Hydrolases"/>
    <property type="match status" value="1"/>
</dbReference>
<keyword evidence="8" id="KW-1133">Transmembrane helix</keyword>
<evidence type="ECO:0000256" key="3">
    <source>
        <dbReference type="ARBA" id="ARBA00022771"/>
    </source>
</evidence>
<keyword evidence="8" id="KW-0472">Membrane</keyword>
<organism evidence="10 11">
    <name type="scientific">Adineta steineri</name>
    <dbReference type="NCBI Taxonomy" id="433720"/>
    <lineage>
        <taxon>Eukaryota</taxon>
        <taxon>Metazoa</taxon>
        <taxon>Spiralia</taxon>
        <taxon>Gnathifera</taxon>
        <taxon>Rotifera</taxon>
        <taxon>Eurotatoria</taxon>
        <taxon>Bdelloidea</taxon>
        <taxon>Adinetida</taxon>
        <taxon>Adinetidae</taxon>
        <taxon>Adineta</taxon>
    </lineage>
</organism>
<evidence type="ECO:0000259" key="9">
    <source>
        <dbReference type="PROSITE" id="PS52027"/>
    </source>
</evidence>
<sequence length="1042" mass="114968">MFGRPSVRPAGRPAASPNNRTPVNTGNGSMGRPQPVARGPPSRYEDESPPPQARNVGRQQKTTGGAGYGEYDHLYKNAPGGNGSPPAMPQSVLCYICGRKYGTQSIEIHEPQCLEKWHIENAKLPPNLRRPAPRKPDVHIGSGSNYSLDQINDAAYEASKSQLVPCPNCGRKFASDRIQVHQRSCKPGNAAKSIGAAAGPSSGPGRMGDRSLQQKGNASYDDFEGTPIASSSRGGGGGGYETYEDNNYSGGSGGLYPCSLCSRKFASDRIQQHEAACRKAQKQRRVFDSTKQRIEGTEAASFFRKGKGAKGRNEPAKPQIPKSNWRQKHEDFIRAIRYAKQASSYEQAGGRLRDLPPPPPSYNPDYVQCPHCGRNYAPGVAERHIPKCVNIQNKPRPIQNSNRMGTQQQQQQQQRMGGPVDTMFLFWIFYILLVKTVFGLSGGPYIFANESVGSPVVSTTSGIFAGFTIRQTNVWIGIPYANPPIGTLRWAKAQPYTMNNNYTNTVRNATYYSSSCPQVDRGDGSTPGPFDEDCLYLNVWAPSIALSNSSGYPVMLWIHGGAFIEGSSSQAIYDGLSWTNAAIQENNSFIMVSFNYRLGVMGFFSQTTLLNDNGKPIANQGITDQRMAMKWVQDNIAQFGGNKNSITLMGESAGSQSVCIHMVSPLSNGLYHAGILESGSCDTVSYMRDKSFAYSVTNNLASLVGCNMTDTVQQLTCLRTINSTLLIATIANVSIPPSTSLAFKDQEKIGGTFPFSVIVDEVEIPVHPLQAFLSGTANQVPVLTGANHDEFLLRVMYDVYFKGPTSANDYLTRILPIVTFNHSEIQTLYTPDRFNGNYSLAFVTLMSQQAFLCSTRRIAGYMNKQPTYLYTFTHVPEPSWLISPNLVIWPGAYHIAEVFYLFQTLAASFYGNMMFESDEIPFATSMRRYWTNMITKHQPNDNVNLMWPQYSSSNDQILVLNKNMTTSTFIEIYPNCDLLSNIQAKVYGEFLGLNVTCTVGNKCFIINSNSNTNTASTFATNYLYNLLLNTFLLFFSYIIFLS</sequence>
<dbReference type="GO" id="GO:0016787">
    <property type="term" value="F:hydrolase activity"/>
    <property type="evidence" value="ECO:0007669"/>
    <property type="project" value="UniProtKB-KW"/>
</dbReference>
<feature type="compositionally biased region" description="Polar residues" evidence="7">
    <location>
        <begin position="392"/>
        <end position="406"/>
    </location>
</feature>
<evidence type="ECO:0000313" key="10">
    <source>
        <dbReference type="EMBL" id="CAF0865928.1"/>
    </source>
</evidence>
<feature type="compositionally biased region" description="Low complexity" evidence="7">
    <location>
        <begin position="187"/>
        <end position="204"/>
    </location>
</feature>
<evidence type="ECO:0000256" key="5">
    <source>
        <dbReference type="ARBA" id="ARBA00022833"/>
    </source>
</evidence>
<dbReference type="InterPro" id="IPR019826">
    <property type="entry name" value="Carboxylesterase_B_AS"/>
</dbReference>
<dbReference type="Pfam" id="PF00135">
    <property type="entry name" value="COesterase"/>
    <property type="match status" value="1"/>
</dbReference>
<evidence type="ECO:0000313" key="11">
    <source>
        <dbReference type="Proteomes" id="UP000663860"/>
    </source>
</evidence>
<feature type="compositionally biased region" description="Polar residues" evidence="7">
    <location>
        <begin position="16"/>
        <end position="27"/>
    </location>
</feature>
<dbReference type="Pfam" id="PF13913">
    <property type="entry name" value="zf-C2HC_2"/>
    <property type="match status" value="4"/>
</dbReference>
<dbReference type="Proteomes" id="UP000663860">
    <property type="component" value="Unassembled WGS sequence"/>
</dbReference>
<feature type="region of interest" description="Disordered" evidence="7">
    <location>
        <begin position="1"/>
        <end position="83"/>
    </location>
</feature>
<feature type="transmembrane region" description="Helical" evidence="8">
    <location>
        <begin position="1022"/>
        <end position="1041"/>
    </location>
</feature>
<dbReference type="AlphaFoldDB" id="A0A813WTK5"/>
<dbReference type="InterPro" id="IPR029058">
    <property type="entry name" value="AB_hydrolase_fold"/>
</dbReference>
<evidence type="ECO:0000256" key="7">
    <source>
        <dbReference type="SAM" id="MobiDB-lite"/>
    </source>
</evidence>
<evidence type="ECO:0000256" key="1">
    <source>
        <dbReference type="ARBA" id="ARBA00005964"/>
    </source>
</evidence>
<comment type="similarity">
    <text evidence="1">Belongs to the type-B carboxylesterase/lipase family.</text>
</comment>
<dbReference type="PANTHER" id="PTHR11559">
    <property type="entry name" value="CARBOXYLESTERASE"/>
    <property type="match status" value="1"/>
</dbReference>
<feature type="region of interest" description="Disordered" evidence="7">
    <location>
        <begin position="304"/>
        <end position="327"/>
    </location>
</feature>
<evidence type="ECO:0000256" key="2">
    <source>
        <dbReference type="ARBA" id="ARBA00022723"/>
    </source>
</evidence>
<keyword evidence="4" id="KW-0378">Hydrolase</keyword>
<dbReference type="InterPro" id="IPR050309">
    <property type="entry name" value="Type-B_Carboxylest/Lipase"/>
</dbReference>
<keyword evidence="3 6" id="KW-0863">Zinc-finger</keyword>
<dbReference type="Gene3D" id="3.40.50.1820">
    <property type="entry name" value="alpha/beta hydrolase"/>
    <property type="match status" value="1"/>
</dbReference>
<reference evidence="10" key="1">
    <citation type="submission" date="2021-02" db="EMBL/GenBank/DDBJ databases">
        <authorList>
            <person name="Nowell W R."/>
        </authorList>
    </citation>
    <scope>NUCLEOTIDE SEQUENCE</scope>
</reference>
<comment type="caution">
    <text evidence="10">The sequence shown here is derived from an EMBL/GenBank/DDBJ whole genome shotgun (WGS) entry which is preliminary data.</text>
</comment>
<accession>A0A813WTK5</accession>
<evidence type="ECO:0000256" key="8">
    <source>
        <dbReference type="SAM" id="Phobius"/>
    </source>
</evidence>
<gene>
    <name evidence="10" type="ORF">IZO911_LOCUS10392</name>
</gene>
<protein>
    <recommendedName>
        <fullName evidence="9">C2HC/C3H-type domain-containing protein</fullName>
    </recommendedName>
</protein>
<evidence type="ECO:0000256" key="4">
    <source>
        <dbReference type="ARBA" id="ARBA00022801"/>
    </source>
</evidence>
<name>A0A813WTK5_9BILA</name>
<dbReference type="EMBL" id="CAJNOE010000075">
    <property type="protein sequence ID" value="CAF0865928.1"/>
    <property type="molecule type" value="Genomic_DNA"/>
</dbReference>
<dbReference type="FunFam" id="3.30.160.60:FF:001258">
    <property type="entry name" value="Uncharacterized protein TCIL3000_10_13860"/>
    <property type="match status" value="1"/>
</dbReference>
<keyword evidence="2" id="KW-0479">Metal-binding</keyword>
<feature type="domain" description="C2HC/C3H-type" evidence="9">
    <location>
        <begin position="365"/>
        <end position="394"/>
    </location>
</feature>
<dbReference type="InterPro" id="IPR002018">
    <property type="entry name" value="CarbesteraseB"/>
</dbReference>
<dbReference type="GO" id="GO:0008270">
    <property type="term" value="F:zinc ion binding"/>
    <property type="evidence" value="ECO:0007669"/>
    <property type="project" value="UniProtKB-KW"/>
</dbReference>
<dbReference type="PROSITE" id="PS52027">
    <property type="entry name" value="ZF_C2HC_C3H"/>
    <property type="match status" value="4"/>
</dbReference>
<feature type="domain" description="C2HC/C3H-type" evidence="9">
    <location>
        <begin position="254"/>
        <end position="283"/>
    </location>
</feature>
<keyword evidence="5" id="KW-0862">Zinc</keyword>
<feature type="domain" description="C2HC/C3H-type" evidence="9">
    <location>
        <begin position="90"/>
        <end position="119"/>
    </location>
</feature>
<dbReference type="InterPro" id="IPR019819">
    <property type="entry name" value="Carboxylesterase_B_CS"/>
</dbReference>
<keyword evidence="8" id="KW-0812">Transmembrane</keyword>